<reference evidence="5 6" key="1">
    <citation type="journal article" date="2018" name="Nat. Genet.">
        <title>The Rosa genome provides new insights in the design of modern roses.</title>
        <authorList>
            <person name="Bendahmane M."/>
        </authorList>
    </citation>
    <scope>NUCLEOTIDE SEQUENCE [LARGE SCALE GENOMIC DNA]</scope>
    <source>
        <strain evidence="6">cv. Old Blush</strain>
    </source>
</reference>
<evidence type="ECO:0000256" key="1">
    <source>
        <dbReference type="ARBA" id="ARBA00005234"/>
    </source>
</evidence>
<dbReference type="SUPFAM" id="SSF54001">
    <property type="entry name" value="Cysteine proteinases"/>
    <property type="match status" value="1"/>
</dbReference>
<accession>A0A2P6PGP4</accession>
<keyword evidence="2 5" id="KW-0645">Protease</keyword>
<dbReference type="InterPro" id="IPR003653">
    <property type="entry name" value="Peptidase_C48_C"/>
</dbReference>
<keyword evidence="6" id="KW-1185">Reference proteome</keyword>
<feature type="domain" description="Ubiquitin-like protease family profile" evidence="4">
    <location>
        <begin position="31"/>
        <end position="196"/>
    </location>
</feature>
<name>A0A2P6PGP4_ROSCH</name>
<dbReference type="AlphaFoldDB" id="A0A2P6PGP4"/>
<gene>
    <name evidence="5" type="ORF">RchiOBHm_Chr7g0235441</name>
</gene>
<organism evidence="5 6">
    <name type="scientific">Rosa chinensis</name>
    <name type="common">China rose</name>
    <dbReference type="NCBI Taxonomy" id="74649"/>
    <lineage>
        <taxon>Eukaryota</taxon>
        <taxon>Viridiplantae</taxon>
        <taxon>Streptophyta</taxon>
        <taxon>Embryophyta</taxon>
        <taxon>Tracheophyta</taxon>
        <taxon>Spermatophyta</taxon>
        <taxon>Magnoliopsida</taxon>
        <taxon>eudicotyledons</taxon>
        <taxon>Gunneridae</taxon>
        <taxon>Pentapetalae</taxon>
        <taxon>rosids</taxon>
        <taxon>fabids</taxon>
        <taxon>Rosales</taxon>
        <taxon>Rosaceae</taxon>
        <taxon>Rosoideae</taxon>
        <taxon>Rosoideae incertae sedis</taxon>
        <taxon>Rosa</taxon>
    </lineage>
</organism>
<dbReference type="GO" id="GO:0008234">
    <property type="term" value="F:cysteine-type peptidase activity"/>
    <property type="evidence" value="ECO:0007669"/>
    <property type="project" value="InterPro"/>
</dbReference>
<evidence type="ECO:0000256" key="2">
    <source>
        <dbReference type="ARBA" id="ARBA00022670"/>
    </source>
</evidence>
<sequence>MLCQWANTFLKDGFTIHTTLGEDLFGHPKKVAIFRRDVYAMTNMKEISNGSLVMYMSYLYQVLKKTKMLEMIAFIDPDHTGALACGNPTERARSLAVRYGNGKPGQVFLVPYNSGCHWMLTVVNSGEEVVHFMDPLKRRLITGEWKTIVDDSIRIYNAQKNRKGRKIVQWKNCAGIPEQLGDKTCGLWIMHYMKDIAEDKNQQWSAKWERKANHFYTQKDIDQVRAKWAKYVSQFQQS</sequence>
<keyword evidence="3" id="KW-0378">Hydrolase</keyword>
<dbReference type="PANTHER" id="PTHR33018">
    <property type="entry name" value="OS10G0338966 PROTEIN-RELATED"/>
    <property type="match status" value="1"/>
</dbReference>
<dbReference type="PANTHER" id="PTHR33018:SF31">
    <property type="entry name" value="TRANSPOSASE, PTTA_EN_SPM, PLANT"/>
    <property type="match status" value="1"/>
</dbReference>
<dbReference type="InterPro" id="IPR038765">
    <property type="entry name" value="Papain-like_cys_pep_sf"/>
</dbReference>
<evidence type="ECO:0000259" key="4">
    <source>
        <dbReference type="PROSITE" id="PS50600"/>
    </source>
</evidence>
<evidence type="ECO:0000313" key="5">
    <source>
        <dbReference type="EMBL" id="PRQ21102.1"/>
    </source>
</evidence>
<dbReference type="PROSITE" id="PS50600">
    <property type="entry name" value="ULP_PROTEASE"/>
    <property type="match status" value="1"/>
</dbReference>
<dbReference type="Pfam" id="PF02902">
    <property type="entry name" value="Peptidase_C48"/>
    <property type="match status" value="1"/>
</dbReference>
<dbReference type="EMBL" id="PDCK01000045">
    <property type="protein sequence ID" value="PRQ21102.1"/>
    <property type="molecule type" value="Genomic_DNA"/>
</dbReference>
<dbReference type="GO" id="GO:0006508">
    <property type="term" value="P:proteolysis"/>
    <property type="evidence" value="ECO:0007669"/>
    <property type="project" value="UniProtKB-KW"/>
</dbReference>
<comment type="caution">
    <text evidence="5">The sequence shown here is derived from an EMBL/GenBank/DDBJ whole genome shotgun (WGS) entry which is preliminary data.</text>
</comment>
<comment type="similarity">
    <text evidence="1">Belongs to the peptidase C48 family.</text>
</comment>
<proteinExistence type="inferred from homology"/>
<dbReference type="Proteomes" id="UP000238479">
    <property type="component" value="Chromosome 7"/>
</dbReference>
<dbReference type="Gene3D" id="3.40.395.10">
    <property type="entry name" value="Adenoviral Proteinase, Chain A"/>
    <property type="match status" value="1"/>
</dbReference>
<dbReference type="Gramene" id="PRQ21102">
    <property type="protein sequence ID" value="PRQ21102"/>
    <property type="gene ID" value="RchiOBHm_Chr7g0235441"/>
</dbReference>
<evidence type="ECO:0000313" key="6">
    <source>
        <dbReference type="Proteomes" id="UP000238479"/>
    </source>
</evidence>
<protein>
    <submittedName>
        <fullName evidence="5">Putative Ulp1 protease family catalytic domain-containing protein</fullName>
    </submittedName>
</protein>
<evidence type="ECO:0000256" key="3">
    <source>
        <dbReference type="ARBA" id="ARBA00022801"/>
    </source>
</evidence>